<reference evidence="2 3" key="1">
    <citation type="submission" date="2024-10" db="EMBL/GenBank/DDBJ databases">
        <title>The Natural Products Discovery Center: Release of the First 8490 Sequenced Strains for Exploring Actinobacteria Biosynthetic Diversity.</title>
        <authorList>
            <person name="Kalkreuter E."/>
            <person name="Kautsar S.A."/>
            <person name="Yang D."/>
            <person name="Bader C.D."/>
            <person name="Teijaro C.N."/>
            <person name="Fluegel L."/>
            <person name="Davis C.M."/>
            <person name="Simpson J.R."/>
            <person name="Lauterbach L."/>
            <person name="Steele A.D."/>
            <person name="Gui C."/>
            <person name="Meng S."/>
            <person name="Li G."/>
            <person name="Viehrig K."/>
            <person name="Ye F."/>
            <person name="Su P."/>
            <person name="Kiefer A.F."/>
            <person name="Nichols A."/>
            <person name="Cepeda A.J."/>
            <person name="Yan W."/>
            <person name="Fan B."/>
            <person name="Jiang Y."/>
            <person name="Adhikari A."/>
            <person name="Zheng C.-J."/>
            <person name="Schuster L."/>
            <person name="Cowan T.M."/>
            <person name="Smanski M.J."/>
            <person name="Chevrette M.G."/>
            <person name="De Carvalho L.P.S."/>
            <person name="Shen B."/>
        </authorList>
    </citation>
    <scope>NUCLEOTIDE SEQUENCE [LARGE SCALE GENOMIC DNA]</scope>
    <source>
        <strain evidence="2 3">NPDC050545</strain>
    </source>
</reference>
<dbReference type="RefSeq" id="WP_397081191.1">
    <property type="nucleotide sequence ID" value="NZ_JBITGY010000003.1"/>
</dbReference>
<name>A0ABW7YQP6_9ACTN</name>
<comment type="caution">
    <text evidence="2">The sequence shown here is derived from an EMBL/GenBank/DDBJ whole genome shotgun (WGS) entry which is preliminary data.</text>
</comment>
<dbReference type="Proteomes" id="UP001612741">
    <property type="component" value="Unassembled WGS sequence"/>
</dbReference>
<dbReference type="Gene3D" id="1.25.40.10">
    <property type="entry name" value="Tetratricopeptide repeat domain"/>
    <property type="match status" value="1"/>
</dbReference>
<accession>A0ABW7YQP6</accession>
<gene>
    <name evidence="2" type="ORF">ACIBG2_11120</name>
</gene>
<keyword evidence="1" id="KW-0802">TPR repeat</keyword>
<dbReference type="EMBL" id="JBITGY010000003">
    <property type="protein sequence ID" value="MFI6497930.1"/>
    <property type="molecule type" value="Genomic_DNA"/>
</dbReference>
<evidence type="ECO:0000256" key="1">
    <source>
        <dbReference type="PROSITE-ProRule" id="PRU00339"/>
    </source>
</evidence>
<dbReference type="SUPFAM" id="SSF48452">
    <property type="entry name" value="TPR-like"/>
    <property type="match status" value="1"/>
</dbReference>
<dbReference type="InterPro" id="IPR011990">
    <property type="entry name" value="TPR-like_helical_dom_sf"/>
</dbReference>
<dbReference type="Pfam" id="PF13432">
    <property type="entry name" value="TPR_16"/>
    <property type="match status" value="1"/>
</dbReference>
<feature type="repeat" description="TPR" evidence="1">
    <location>
        <begin position="253"/>
        <end position="286"/>
    </location>
</feature>
<evidence type="ECO:0000313" key="3">
    <source>
        <dbReference type="Proteomes" id="UP001612741"/>
    </source>
</evidence>
<protein>
    <submittedName>
        <fullName evidence="2">Tetratricopeptide repeat protein</fullName>
    </submittedName>
</protein>
<dbReference type="InterPro" id="IPR019734">
    <property type="entry name" value="TPR_rpt"/>
</dbReference>
<evidence type="ECO:0000313" key="2">
    <source>
        <dbReference type="EMBL" id="MFI6497930.1"/>
    </source>
</evidence>
<proteinExistence type="predicted"/>
<sequence length="338" mass="36024">MPEQIRAQRSLVTVVHAACRAAGLPEEIVQSSGDGVLIMPPSDIDETAVIPDLVRGLTTALRQENRLLSEAARIRLRLALTNGVVAPGPTGFSGPAIIECFRLLDSPVIKTALVDFPAAELAVIVSDHLYQDVIRHGFRDLDAEDFWRVQSIIQDRGFSATAWVWVSNRAGGGATPSADSAKPGGEVAEARALADQGRFREAVRALDAVAPSGVTERMALLDVRADCMIAIGDLEEAIRDLEELLRIGTSPSSSALLRLGRAQLSLGDAQAARLTFKKLIPREPQAYVELGRLERLAGRTAAAKDYLAAGAELLDDGGPLAALTRELLELALPDATSS</sequence>
<organism evidence="2 3">
    <name type="scientific">Nonomuraea typhae</name>
    <dbReference type="NCBI Taxonomy" id="2603600"/>
    <lineage>
        <taxon>Bacteria</taxon>
        <taxon>Bacillati</taxon>
        <taxon>Actinomycetota</taxon>
        <taxon>Actinomycetes</taxon>
        <taxon>Streptosporangiales</taxon>
        <taxon>Streptosporangiaceae</taxon>
        <taxon>Nonomuraea</taxon>
    </lineage>
</organism>
<dbReference type="PROSITE" id="PS50005">
    <property type="entry name" value="TPR"/>
    <property type="match status" value="1"/>
</dbReference>
<keyword evidence="3" id="KW-1185">Reference proteome</keyword>